<organism evidence="2 3">
    <name type="scientific">Thermosynechococcus sichuanensis E542</name>
    <dbReference type="NCBI Taxonomy" id="2016101"/>
    <lineage>
        <taxon>Bacteria</taxon>
        <taxon>Bacillati</taxon>
        <taxon>Cyanobacteriota</taxon>
        <taxon>Cyanophyceae</taxon>
        <taxon>Acaryochloridales</taxon>
        <taxon>Thermosynechococcaceae</taxon>
        <taxon>Thermosynechococcus</taxon>
        <taxon>Thermosynechococcus sichuanensis</taxon>
    </lineage>
</organism>
<dbReference type="Proteomes" id="UP000261812">
    <property type="component" value="Chromosome"/>
</dbReference>
<evidence type="ECO:0000313" key="2">
    <source>
        <dbReference type="EMBL" id="AXY68637.1"/>
    </source>
</evidence>
<gene>
    <name evidence="2" type="ORF">D3A95_13010</name>
</gene>
<dbReference type="KEGG" id="tsq:D3A95_13010"/>
<keyword evidence="3" id="KW-1185">Reference proteome</keyword>
<dbReference type="EMBL" id="CP032152">
    <property type="protein sequence ID" value="AXY68637.1"/>
    <property type="molecule type" value="Genomic_DNA"/>
</dbReference>
<dbReference type="RefSeq" id="WP_181495366.1">
    <property type="nucleotide sequence ID" value="NZ_CP032152.1"/>
</dbReference>
<evidence type="ECO:0000313" key="3">
    <source>
        <dbReference type="Proteomes" id="UP000261812"/>
    </source>
</evidence>
<accession>A0A3B7MDC9</accession>
<feature type="chain" id="PRO_5017534404" evidence="1">
    <location>
        <begin position="24"/>
        <end position="120"/>
    </location>
</feature>
<feature type="signal peptide" evidence="1">
    <location>
        <begin position="1"/>
        <end position="23"/>
    </location>
</feature>
<sequence length="120" mass="13752">MKYFGQTIAAGILLSLTSLAALARPLSCRSYESTFVATETRSYWVNICGGDRPAYYMARHKQDPRLAIRLPLRDWSPQGYYFEAVNGEYTYLLTKTPRGIFLTVSRGTHELLREPVLEPW</sequence>
<keyword evidence="1" id="KW-0732">Signal</keyword>
<name>A0A3B7MDC9_9CYAN</name>
<reference evidence="3" key="1">
    <citation type="submission" date="2018-09" db="EMBL/GenBank/DDBJ databases">
        <title>Complete genome sequence of thermophilic cyanobacteria strain Thermosynechococcus elongatus PKUAC-SCTE542.</title>
        <authorList>
            <person name="Liang Y."/>
            <person name="Tang J."/>
            <person name="Daroch M."/>
        </authorList>
    </citation>
    <scope>NUCLEOTIDE SEQUENCE [LARGE SCALE GENOMIC DNA]</scope>
    <source>
        <strain evidence="3">E542</strain>
    </source>
</reference>
<proteinExistence type="predicted"/>
<dbReference type="AlphaFoldDB" id="A0A3B7MDC9"/>
<evidence type="ECO:0000256" key="1">
    <source>
        <dbReference type="SAM" id="SignalP"/>
    </source>
</evidence>
<protein>
    <submittedName>
        <fullName evidence="2">Uncharacterized protein</fullName>
    </submittedName>
</protein>